<dbReference type="EMBL" id="NBTY01000078">
    <property type="protein sequence ID" value="OTP74959.1"/>
    <property type="molecule type" value="Genomic_DNA"/>
</dbReference>
<feature type="domain" description="DNA-binding protein H-NS-like C-terminal" evidence="6">
    <location>
        <begin position="86"/>
        <end position="118"/>
    </location>
</feature>
<comment type="similarity">
    <text evidence="2">Belongs to the histone-like protein H-NS family.</text>
</comment>
<sequence length="128" mass="14076">MPTLEQIQAKLKKLKAQEETLITKRNQTVLNDIRKLMDKHGLTTADIEAHASSPAKRRGRPAGSTAKPKATRSVKAKSTSNGKLPAKYRDPKTGATWSGWARPPAWIKDVRDRSKFLIDGSAENETAG</sequence>
<dbReference type="SUPFAM" id="SSF81273">
    <property type="entry name" value="H-NS histone-like proteins"/>
    <property type="match status" value="1"/>
</dbReference>
<comment type="subcellular location">
    <subcellularLocation>
        <location evidence="1">Cytoplasm</location>
        <location evidence="1">Nucleoid</location>
    </subcellularLocation>
</comment>
<dbReference type="GO" id="GO:0009295">
    <property type="term" value="C:nucleoid"/>
    <property type="evidence" value="ECO:0007669"/>
    <property type="project" value="UniProtKB-SubCell"/>
</dbReference>
<dbReference type="AlphaFoldDB" id="A0A242MU45"/>
<dbReference type="InterPro" id="IPR027444">
    <property type="entry name" value="H-NS_C_dom"/>
</dbReference>
<dbReference type="Proteomes" id="UP000194546">
    <property type="component" value="Unassembled WGS sequence"/>
</dbReference>
<evidence type="ECO:0000313" key="8">
    <source>
        <dbReference type="Proteomes" id="UP000194546"/>
    </source>
</evidence>
<evidence type="ECO:0000256" key="4">
    <source>
        <dbReference type="ARBA" id="ARBA00023125"/>
    </source>
</evidence>
<feature type="region of interest" description="Disordered" evidence="5">
    <location>
        <begin position="43"/>
        <end position="100"/>
    </location>
</feature>
<dbReference type="Gene3D" id="4.10.430.30">
    <property type="match status" value="1"/>
</dbReference>
<keyword evidence="3" id="KW-0963">Cytoplasm</keyword>
<dbReference type="PANTHER" id="PTHR38097:SF2">
    <property type="entry name" value="DNA-BINDING PROTEIN STPA"/>
    <property type="match status" value="1"/>
</dbReference>
<comment type="caution">
    <text evidence="7">The sequence shown here is derived from an EMBL/GenBank/DDBJ whole genome shotgun (WGS) entry which is preliminary data.</text>
</comment>
<accession>A0A242MU45</accession>
<evidence type="ECO:0000259" key="6">
    <source>
        <dbReference type="Pfam" id="PF00816"/>
    </source>
</evidence>
<evidence type="ECO:0000256" key="1">
    <source>
        <dbReference type="ARBA" id="ARBA00004453"/>
    </source>
</evidence>
<evidence type="ECO:0000256" key="3">
    <source>
        <dbReference type="ARBA" id="ARBA00022490"/>
    </source>
</evidence>
<organism evidence="7 8">
    <name type="scientific">Caballeronia sordidicola</name>
    <name type="common">Burkholderia sordidicola</name>
    <dbReference type="NCBI Taxonomy" id="196367"/>
    <lineage>
        <taxon>Bacteria</taxon>
        <taxon>Pseudomonadati</taxon>
        <taxon>Pseudomonadota</taxon>
        <taxon>Betaproteobacteria</taxon>
        <taxon>Burkholderiales</taxon>
        <taxon>Burkholderiaceae</taxon>
        <taxon>Caballeronia</taxon>
    </lineage>
</organism>
<dbReference type="PANTHER" id="PTHR38097">
    <property type="match status" value="1"/>
</dbReference>
<gene>
    <name evidence="7" type="ORF">PAMC26510_15455</name>
</gene>
<reference evidence="7 8" key="1">
    <citation type="submission" date="2017-03" db="EMBL/GenBank/DDBJ databases">
        <title>Genome analysis of strain PAMC 26510.</title>
        <authorList>
            <person name="Oh H.-M."/>
            <person name="Yang J.-A."/>
        </authorList>
    </citation>
    <scope>NUCLEOTIDE SEQUENCE [LARGE SCALE GENOMIC DNA]</scope>
    <source>
        <strain evidence="7 8">PAMC 26510</strain>
    </source>
</reference>
<proteinExistence type="inferred from homology"/>
<name>A0A242MU45_CABSO</name>
<evidence type="ECO:0000256" key="2">
    <source>
        <dbReference type="ARBA" id="ARBA00010610"/>
    </source>
</evidence>
<dbReference type="GO" id="GO:0003677">
    <property type="term" value="F:DNA binding"/>
    <property type="evidence" value="ECO:0007669"/>
    <property type="project" value="UniProtKB-KW"/>
</dbReference>
<evidence type="ECO:0000313" key="7">
    <source>
        <dbReference type="EMBL" id="OTP74959.1"/>
    </source>
</evidence>
<dbReference type="Pfam" id="PF00816">
    <property type="entry name" value="Histone_HNS"/>
    <property type="match status" value="1"/>
</dbReference>
<evidence type="ECO:0000256" key="5">
    <source>
        <dbReference type="SAM" id="MobiDB-lite"/>
    </source>
</evidence>
<keyword evidence="4" id="KW-0238">DNA-binding</keyword>
<protein>
    <submittedName>
        <fullName evidence="7">Histone protein</fullName>
    </submittedName>
</protein>